<dbReference type="PANTHER" id="PTHR45856">
    <property type="entry name" value="ALPHA/BETA-HYDROLASES SUPERFAMILY PROTEIN"/>
    <property type="match status" value="1"/>
</dbReference>
<evidence type="ECO:0000256" key="1">
    <source>
        <dbReference type="ARBA" id="ARBA00043996"/>
    </source>
</evidence>
<feature type="chain" id="PRO_5007581015" description="Fungal lipase-type domain-containing protein" evidence="4">
    <location>
        <begin position="23"/>
        <end position="440"/>
    </location>
</feature>
<dbReference type="InterPro" id="IPR029058">
    <property type="entry name" value="AB_hydrolase_fold"/>
</dbReference>
<reference evidence="6 7" key="1">
    <citation type="journal article" date="2016" name="Sci. Rep.">
        <title>Insights into Adaptations to a Near-Obligate Nematode Endoparasitic Lifestyle from the Finished Genome of Drechmeria coniospora.</title>
        <authorList>
            <person name="Zhang L."/>
            <person name="Zhou Z."/>
            <person name="Guo Q."/>
            <person name="Fokkens L."/>
            <person name="Miskei M."/>
            <person name="Pocsi I."/>
            <person name="Zhang W."/>
            <person name="Chen M."/>
            <person name="Wang L."/>
            <person name="Sun Y."/>
            <person name="Donzelli B.G."/>
            <person name="Gibson D.M."/>
            <person name="Nelson D.R."/>
            <person name="Luo J.G."/>
            <person name="Rep M."/>
            <person name="Liu H."/>
            <person name="Yang S."/>
            <person name="Wang J."/>
            <person name="Krasnoff S.B."/>
            <person name="Xu Y."/>
            <person name="Molnar I."/>
            <person name="Lin M."/>
        </authorList>
    </citation>
    <scope>NUCLEOTIDE SEQUENCE [LARGE SCALE GENOMIC DNA]</scope>
    <source>
        <strain evidence="6 7">ARSEF 6962</strain>
    </source>
</reference>
<comment type="caution">
    <text evidence="6">The sequence shown here is derived from an EMBL/GenBank/DDBJ whole genome shotgun (WGS) entry which is preliminary data.</text>
</comment>
<dbReference type="EMBL" id="LAYC01000001">
    <property type="protein sequence ID" value="KYK60903.1"/>
    <property type="molecule type" value="Genomic_DNA"/>
</dbReference>
<dbReference type="CDD" id="cd00519">
    <property type="entry name" value="Lipase_3"/>
    <property type="match status" value="1"/>
</dbReference>
<protein>
    <recommendedName>
        <fullName evidence="5">Fungal lipase-type domain-containing protein</fullName>
    </recommendedName>
</protein>
<dbReference type="PANTHER" id="PTHR45856:SF11">
    <property type="entry name" value="FUNGAL LIPASE-LIKE DOMAIN-CONTAINING PROTEIN"/>
    <property type="match status" value="1"/>
</dbReference>
<dbReference type="Proteomes" id="UP000076580">
    <property type="component" value="Chromosome 01"/>
</dbReference>
<dbReference type="GeneID" id="63714685"/>
<evidence type="ECO:0000313" key="7">
    <source>
        <dbReference type="Proteomes" id="UP000076580"/>
    </source>
</evidence>
<keyword evidence="4" id="KW-0732">Signal</keyword>
<evidence type="ECO:0000256" key="3">
    <source>
        <dbReference type="ARBA" id="ARBA00048461"/>
    </source>
</evidence>
<dbReference type="Pfam" id="PF01764">
    <property type="entry name" value="Lipase_3"/>
    <property type="match status" value="1"/>
</dbReference>
<dbReference type="InterPro" id="IPR002921">
    <property type="entry name" value="Fungal_lipase-type"/>
</dbReference>
<dbReference type="InterPro" id="IPR051218">
    <property type="entry name" value="Sec_MonoDiacylglyc_Lipase"/>
</dbReference>
<gene>
    <name evidence="6" type="ORF">DCS_02042</name>
</gene>
<dbReference type="InParanoid" id="A0A151GV11"/>
<feature type="signal peptide" evidence="4">
    <location>
        <begin position="1"/>
        <end position="22"/>
    </location>
</feature>
<dbReference type="AlphaFoldDB" id="A0A151GV11"/>
<evidence type="ECO:0000259" key="5">
    <source>
        <dbReference type="Pfam" id="PF01764"/>
    </source>
</evidence>
<dbReference type="SUPFAM" id="SSF53474">
    <property type="entry name" value="alpha/beta-Hydrolases"/>
    <property type="match status" value="1"/>
</dbReference>
<comment type="catalytic activity">
    <reaction evidence="2">
        <text>a diacylglycerol + H2O = a monoacylglycerol + a fatty acid + H(+)</text>
        <dbReference type="Rhea" id="RHEA:32731"/>
        <dbReference type="ChEBI" id="CHEBI:15377"/>
        <dbReference type="ChEBI" id="CHEBI:15378"/>
        <dbReference type="ChEBI" id="CHEBI:17408"/>
        <dbReference type="ChEBI" id="CHEBI:18035"/>
        <dbReference type="ChEBI" id="CHEBI:28868"/>
    </reaction>
</comment>
<feature type="domain" description="Fungal lipase-type" evidence="5">
    <location>
        <begin position="242"/>
        <end position="372"/>
    </location>
</feature>
<dbReference type="GO" id="GO:0006629">
    <property type="term" value="P:lipid metabolic process"/>
    <property type="evidence" value="ECO:0007669"/>
    <property type="project" value="InterPro"/>
</dbReference>
<accession>A0A151GV11</accession>
<sequence>MVALKRTGLSLFVAGSVALTASNPPFMQNNSNPAFIDQLADIVSRYASVKPFTGHGLARFVDGQGNSMRWTVDIECQSTQVGHMPNESPRHPLLFATEGPSAKFCTLVQACPTSELVDISNTTQTCTRITTAEGYCNQECAYEPLCDPKSLTTTLDELEGRLEGASLVPIKFNGKTDVTNPEHRLCSRPDFTKKGGAVNTGELDNFQYYCQHAAATGGIADFDMTDINGYVAIDHTREEIILAIRGSWSVRNWMADALTFQIECPFSSGCRIHAGFWLAWSHIRERVTNIIIESHDKHRNYKVIATGHSLGGAVATIAAVDIYFRKKILVDAYTYGSPRIGNNDFANFASLQPGNIYRITQGNDLITVLPTLRMGYAHTTPEYWISNATASSPTTDDFVKCLGIANSDCSLGSPGVSLKAHSAYFGLIDGCKPAMPDFKR</sequence>
<evidence type="ECO:0000313" key="6">
    <source>
        <dbReference type="EMBL" id="KYK60903.1"/>
    </source>
</evidence>
<evidence type="ECO:0000256" key="2">
    <source>
        <dbReference type="ARBA" id="ARBA00047591"/>
    </source>
</evidence>
<dbReference type="RefSeq" id="XP_040660255.1">
    <property type="nucleotide sequence ID" value="XM_040799372.1"/>
</dbReference>
<proteinExistence type="inferred from homology"/>
<organism evidence="6 7">
    <name type="scientific">Drechmeria coniospora</name>
    <name type="common">Nematophagous fungus</name>
    <name type="synonym">Meria coniospora</name>
    <dbReference type="NCBI Taxonomy" id="98403"/>
    <lineage>
        <taxon>Eukaryota</taxon>
        <taxon>Fungi</taxon>
        <taxon>Dikarya</taxon>
        <taxon>Ascomycota</taxon>
        <taxon>Pezizomycotina</taxon>
        <taxon>Sordariomycetes</taxon>
        <taxon>Hypocreomycetidae</taxon>
        <taxon>Hypocreales</taxon>
        <taxon>Ophiocordycipitaceae</taxon>
        <taxon>Drechmeria</taxon>
    </lineage>
</organism>
<keyword evidence="7" id="KW-1185">Reference proteome</keyword>
<dbReference type="Gene3D" id="3.40.50.1820">
    <property type="entry name" value="alpha/beta hydrolase"/>
    <property type="match status" value="1"/>
</dbReference>
<comment type="catalytic activity">
    <reaction evidence="3">
        <text>a monoacylglycerol + H2O = glycerol + a fatty acid + H(+)</text>
        <dbReference type="Rhea" id="RHEA:15245"/>
        <dbReference type="ChEBI" id="CHEBI:15377"/>
        <dbReference type="ChEBI" id="CHEBI:15378"/>
        <dbReference type="ChEBI" id="CHEBI:17408"/>
        <dbReference type="ChEBI" id="CHEBI:17754"/>
        <dbReference type="ChEBI" id="CHEBI:28868"/>
    </reaction>
</comment>
<evidence type="ECO:0000256" key="4">
    <source>
        <dbReference type="SAM" id="SignalP"/>
    </source>
</evidence>
<name>A0A151GV11_DRECN</name>
<comment type="similarity">
    <text evidence="1">Belongs to the AB hydrolase superfamily. Lipase family. Class 3 subfamily.</text>
</comment>
<dbReference type="STRING" id="98403.A0A151GV11"/>